<accession>A0A8H8X0B1</accession>
<evidence type="ECO:0000256" key="1">
    <source>
        <dbReference type="SAM" id="Phobius"/>
    </source>
</evidence>
<keyword evidence="2" id="KW-0614">Plasmid</keyword>
<keyword evidence="1" id="KW-1133">Transmembrane helix</keyword>
<gene>
    <name evidence="2" type="ORF">mvi_64610</name>
</gene>
<dbReference type="AlphaFoldDB" id="A0A8H8X0B1"/>
<feature type="transmembrane region" description="Helical" evidence="1">
    <location>
        <begin position="12"/>
        <end position="36"/>
    </location>
</feature>
<name>A0A8H8X0B1_9HYPH</name>
<proteinExistence type="predicted"/>
<feature type="transmembrane region" description="Helical" evidence="1">
    <location>
        <begin position="81"/>
        <end position="104"/>
    </location>
</feature>
<evidence type="ECO:0000313" key="3">
    <source>
        <dbReference type="Proteomes" id="UP000663508"/>
    </source>
</evidence>
<sequence>MTALYRKPIETVSAARIVGLGVVGFTTLAVLSLLWWTFSPILGRAYAALRLIETISLWRFTGWGRYFTGMPAGRPFAFVSIYQSSVGFGLVAALLTALIGYLAWRKRSRDHIDALITLPSKGFTQGEIAGRFMPAGRLVRMPASDEVMIPSPPVGPNRFGEIRDLLDVPAVETVLEDIPWHLAATLFLTIDALAPITDRKARETVLKAARTAADLQIADPQAELPATLRPTLYGHLLVSITDHTGREAAVLKQVHEVLQKKPNLASAVSALASAALTEGRLCFPDYAWLRHIDPKLQSAITAY</sequence>
<keyword evidence="1" id="KW-0812">Transmembrane</keyword>
<evidence type="ECO:0000313" key="2">
    <source>
        <dbReference type="EMBL" id="BCM88000.1"/>
    </source>
</evidence>
<geneLocation type="plasmid" evidence="2 3">
    <name>pVL1_3</name>
</geneLocation>
<dbReference type="RefSeq" id="WP_207184027.1">
    <property type="nucleotide sequence ID" value="NZ_AP024148.1"/>
</dbReference>
<protein>
    <submittedName>
        <fullName evidence="2">Uncharacterized protein</fullName>
    </submittedName>
</protein>
<dbReference type="Proteomes" id="UP000663508">
    <property type="component" value="Plasmid pVL1_3"/>
</dbReference>
<keyword evidence="1" id="KW-0472">Membrane</keyword>
<reference evidence="2" key="1">
    <citation type="submission" date="2020-11" db="EMBL/GenBank/DDBJ databases">
        <title>Complete genome sequence of a novel pathogenic Methylobacterium strain isolated from rice in Vietnam.</title>
        <authorList>
            <person name="Lai K."/>
            <person name="Okazaki S."/>
            <person name="Higashi K."/>
            <person name="Mori H."/>
            <person name="Toyoda A."/>
            <person name="Kurokawa K."/>
        </authorList>
    </citation>
    <scope>NUCLEOTIDE SEQUENCE</scope>
    <source>
        <strain evidence="2">VL1</strain>
        <plasmid evidence="2">pVL1_3</plasmid>
    </source>
</reference>
<dbReference type="KEGG" id="mind:mvi_64610"/>
<dbReference type="EMBL" id="AP024148">
    <property type="protein sequence ID" value="BCM88000.1"/>
    <property type="molecule type" value="Genomic_DNA"/>
</dbReference>
<organism evidence="2 3">
    <name type="scientific">Methylobacterium indicum</name>
    <dbReference type="NCBI Taxonomy" id="1775910"/>
    <lineage>
        <taxon>Bacteria</taxon>
        <taxon>Pseudomonadati</taxon>
        <taxon>Pseudomonadota</taxon>
        <taxon>Alphaproteobacteria</taxon>
        <taxon>Hyphomicrobiales</taxon>
        <taxon>Methylobacteriaceae</taxon>
        <taxon>Methylobacterium</taxon>
    </lineage>
</organism>